<keyword evidence="1" id="KW-0812">Transmembrane</keyword>
<gene>
    <name evidence="2" type="ORF">GCM10022226_32770</name>
</gene>
<comment type="caution">
    <text evidence="2">The sequence shown here is derived from an EMBL/GenBank/DDBJ whole genome shotgun (WGS) entry which is preliminary data.</text>
</comment>
<dbReference type="EMBL" id="BAAAZR010000007">
    <property type="protein sequence ID" value="GAA3809854.1"/>
    <property type="molecule type" value="Genomic_DNA"/>
</dbReference>
<evidence type="ECO:0008006" key="4">
    <source>
        <dbReference type="Google" id="ProtNLM"/>
    </source>
</evidence>
<evidence type="ECO:0000313" key="2">
    <source>
        <dbReference type="EMBL" id="GAA3809854.1"/>
    </source>
</evidence>
<feature type="transmembrane region" description="Helical" evidence="1">
    <location>
        <begin position="63"/>
        <end position="82"/>
    </location>
</feature>
<accession>A0ABP7I1W6</accession>
<keyword evidence="1" id="KW-0472">Membrane</keyword>
<feature type="transmembrane region" description="Helical" evidence="1">
    <location>
        <begin position="117"/>
        <end position="143"/>
    </location>
</feature>
<keyword evidence="3" id="KW-1185">Reference proteome</keyword>
<organism evidence="2 3">
    <name type="scientific">Sphaerisporangium flaviroseum</name>
    <dbReference type="NCBI Taxonomy" id="509199"/>
    <lineage>
        <taxon>Bacteria</taxon>
        <taxon>Bacillati</taxon>
        <taxon>Actinomycetota</taxon>
        <taxon>Actinomycetes</taxon>
        <taxon>Streptosporangiales</taxon>
        <taxon>Streptosporangiaceae</taxon>
        <taxon>Sphaerisporangium</taxon>
    </lineage>
</organism>
<keyword evidence="1" id="KW-1133">Transmembrane helix</keyword>
<dbReference type="Proteomes" id="UP001500888">
    <property type="component" value="Unassembled WGS sequence"/>
</dbReference>
<dbReference type="RefSeq" id="WP_344939868.1">
    <property type="nucleotide sequence ID" value="NZ_BAAAZR010000007.1"/>
</dbReference>
<feature type="transmembrane region" description="Helical" evidence="1">
    <location>
        <begin position="188"/>
        <end position="215"/>
    </location>
</feature>
<protein>
    <recommendedName>
        <fullName evidence="4">ABC transporter permease</fullName>
    </recommendedName>
</protein>
<name>A0ABP7I1W6_9ACTN</name>
<feature type="transmembrane region" description="Helical" evidence="1">
    <location>
        <begin position="163"/>
        <end position="181"/>
    </location>
</feature>
<proteinExistence type="predicted"/>
<sequence length="262" mass="26740">MNAWNTFAAELRKTATLPAAWSGVAVALLGSAAITLLNAISIRAALAAGRPETRAFTSPFEAAFAAMPLGTIGAVVIGVTIFSSEYTANSTDAGGGRQITTALAASPRRVGLLAAKAATIVVFVAVIAAVTLPVSAGIARAVIGEAGTETVTLGEAVTRCLGGTLYWTLTGLIAFAITVLARSGIIPLIVLIVNSSLVSFSLLLTKLTPLAHWLPDMAGRRLFDGLSTVEGGLDAVPGALVMGGWTLGLLIVATVVFRRRDA</sequence>
<feature type="transmembrane region" description="Helical" evidence="1">
    <location>
        <begin position="235"/>
        <end position="257"/>
    </location>
</feature>
<evidence type="ECO:0000256" key="1">
    <source>
        <dbReference type="SAM" id="Phobius"/>
    </source>
</evidence>
<reference evidence="3" key="1">
    <citation type="journal article" date="2019" name="Int. J. Syst. Evol. Microbiol.">
        <title>The Global Catalogue of Microorganisms (GCM) 10K type strain sequencing project: providing services to taxonomists for standard genome sequencing and annotation.</title>
        <authorList>
            <consortium name="The Broad Institute Genomics Platform"/>
            <consortium name="The Broad Institute Genome Sequencing Center for Infectious Disease"/>
            <person name="Wu L."/>
            <person name="Ma J."/>
        </authorList>
    </citation>
    <scope>NUCLEOTIDE SEQUENCE [LARGE SCALE GENOMIC DNA]</scope>
    <source>
        <strain evidence="3">JCM 16908</strain>
    </source>
</reference>
<evidence type="ECO:0000313" key="3">
    <source>
        <dbReference type="Proteomes" id="UP001500888"/>
    </source>
</evidence>